<dbReference type="Proteomes" id="UP000011083">
    <property type="component" value="Unassembled WGS sequence"/>
</dbReference>
<reference evidence="2 3" key="1">
    <citation type="journal article" date="2013" name="Genome Biol.">
        <title>Genome of Acanthamoeba castellanii highlights extensive lateral gene transfer and early evolution of tyrosine kinase signaling.</title>
        <authorList>
            <person name="Clarke M."/>
            <person name="Lohan A.J."/>
            <person name="Liu B."/>
            <person name="Lagkouvardos I."/>
            <person name="Roy S."/>
            <person name="Zafar N."/>
            <person name="Bertelli C."/>
            <person name="Schilde C."/>
            <person name="Kianianmomeni A."/>
            <person name="Burglin T.R."/>
            <person name="Frech C."/>
            <person name="Turcotte B."/>
            <person name="Kopec K.O."/>
            <person name="Synnott J.M."/>
            <person name="Choo C."/>
            <person name="Paponov I."/>
            <person name="Finkler A."/>
            <person name="Soon Heng Tan C."/>
            <person name="Hutchins A.P."/>
            <person name="Weinmeier T."/>
            <person name="Rattei T."/>
            <person name="Chu J.S."/>
            <person name="Gimenez G."/>
            <person name="Irimia M."/>
            <person name="Rigden D.J."/>
            <person name="Fitzpatrick D.A."/>
            <person name="Lorenzo-Morales J."/>
            <person name="Bateman A."/>
            <person name="Chiu C.H."/>
            <person name="Tang P."/>
            <person name="Hegemann P."/>
            <person name="Fromm H."/>
            <person name="Raoult D."/>
            <person name="Greub G."/>
            <person name="Miranda-Saavedra D."/>
            <person name="Chen N."/>
            <person name="Nash P."/>
            <person name="Ginger M.L."/>
            <person name="Horn M."/>
            <person name="Schaap P."/>
            <person name="Caler L."/>
            <person name="Loftus B."/>
        </authorList>
    </citation>
    <scope>NUCLEOTIDE SEQUENCE [LARGE SCALE GENOMIC DNA]</scope>
    <source>
        <strain evidence="2 3">Neff</strain>
    </source>
</reference>
<keyword evidence="3" id="KW-1185">Reference proteome</keyword>
<protein>
    <recommendedName>
        <fullName evidence="1">Hemerythrin-like domain-containing protein</fullName>
    </recommendedName>
</protein>
<dbReference type="PANTHER" id="PTHR38048">
    <property type="entry name" value="EXPRESSED PROTEIN"/>
    <property type="match status" value="1"/>
</dbReference>
<organism evidence="2 3">
    <name type="scientific">Acanthamoeba castellanii (strain ATCC 30010 / Neff)</name>
    <dbReference type="NCBI Taxonomy" id="1257118"/>
    <lineage>
        <taxon>Eukaryota</taxon>
        <taxon>Amoebozoa</taxon>
        <taxon>Discosea</taxon>
        <taxon>Longamoebia</taxon>
        <taxon>Centramoebida</taxon>
        <taxon>Acanthamoebidae</taxon>
        <taxon>Acanthamoeba</taxon>
    </lineage>
</organism>
<dbReference type="InterPro" id="IPR053206">
    <property type="entry name" value="Dimeric_xanthone_biosynth"/>
</dbReference>
<dbReference type="AlphaFoldDB" id="L8GM76"/>
<name>L8GM76_ACACF</name>
<dbReference type="OrthoDB" id="10044044at2759"/>
<dbReference type="Gene3D" id="1.20.120.520">
    <property type="entry name" value="nmb1532 protein domain like"/>
    <property type="match status" value="1"/>
</dbReference>
<dbReference type="EMBL" id="KB008070">
    <property type="protein sequence ID" value="ELR14155.1"/>
    <property type="molecule type" value="Genomic_DNA"/>
</dbReference>
<dbReference type="VEuPathDB" id="AmoebaDB:ACA1_131480"/>
<gene>
    <name evidence="2" type="ORF">ACA1_131480</name>
</gene>
<dbReference type="PANTHER" id="PTHR38048:SF1">
    <property type="entry name" value="HEMERYTHRIN-LIKE DOMAIN-CONTAINING PROTEIN"/>
    <property type="match status" value="1"/>
</dbReference>
<dbReference type="STRING" id="1257118.L8GM76"/>
<dbReference type="RefSeq" id="XP_004336168.1">
    <property type="nucleotide sequence ID" value="XM_004336120.1"/>
</dbReference>
<dbReference type="Pfam" id="PF01814">
    <property type="entry name" value="Hemerythrin"/>
    <property type="match status" value="1"/>
</dbReference>
<feature type="domain" description="Hemerythrin-like" evidence="1">
    <location>
        <begin position="12"/>
        <end position="139"/>
    </location>
</feature>
<sequence>MKGEWGEWNRLHDLMKNYHDNYEAEFNRIYDAADKQVAAADDKNFRYFIHDAIGLEENLRLHQTTEDQMFAELAVRMPELSEGHQAEHKAIDAGLDQYVAYLEAVRTKTRAYDPAQLRAIMDGLREVLFTHMAHELESLHAATLQQHWTLDEVRKFPF</sequence>
<evidence type="ECO:0000313" key="3">
    <source>
        <dbReference type="Proteomes" id="UP000011083"/>
    </source>
</evidence>
<dbReference type="KEGG" id="acan:ACA1_131480"/>
<evidence type="ECO:0000313" key="2">
    <source>
        <dbReference type="EMBL" id="ELR14155.1"/>
    </source>
</evidence>
<dbReference type="GeneID" id="14914730"/>
<accession>L8GM76</accession>
<dbReference type="InterPro" id="IPR012312">
    <property type="entry name" value="Hemerythrin-like"/>
</dbReference>
<evidence type="ECO:0000259" key="1">
    <source>
        <dbReference type="Pfam" id="PF01814"/>
    </source>
</evidence>
<proteinExistence type="predicted"/>